<comment type="caution">
    <text evidence="1">The sequence shown here is derived from an EMBL/GenBank/DDBJ whole genome shotgun (WGS) entry which is preliminary data.</text>
</comment>
<name>A0A0L0CSQ3_LUCCU</name>
<proteinExistence type="predicted"/>
<dbReference type="AlphaFoldDB" id="A0A0L0CSQ3"/>
<keyword evidence="2" id="KW-1185">Reference proteome</keyword>
<dbReference type="EMBL" id="JRES01000067">
    <property type="protein sequence ID" value="KNC34419.1"/>
    <property type="molecule type" value="Genomic_DNA"/>
</dbReference>
<organism evidence="1 2">
    <name type="scientific">Lucilia cuprina</name>
    <name type="common">Green bottle fly</name>
    <name type="synonym">Australian sheep blowfly</name>
    <dbReference type="NCBI Taxonomy" id="7375"/>
    <lineage>
        <taxon>Eukaryota</taxon>
        <taxon>Metazoa</taxon>
        <taxon>Ecdysozoa</taxon>
        <taxon>Arthropoda</taxon>
        <taxon>Hexapoda</taxon>
        <taxon>Insecta</taxon>
        <taxon>Pterygota</taxon>
        <taxon>Neoptera</taxon>
        <taxon>Endopterygota</taxon>
        <taxon>Diptera</taxon>
        <taxon>Brachycera</taxon>
        <taxon>Muscomorpha</taxon>
        <taxon>Oestroidea</taxon>
        <taxon>Calliphoridae</taxon>
        <taxon>Luciliinae</taxon>
        <taxon>Lucilia</taxon>
    </lineage>
</organism>
<sequence>MEVAGGGLIETFKMLKTRNQNLTFRPKFISSKTLHSKTKENSHWTFCHFRGRMLALRECLANSTFVKIKLRNRQSMMCFELDTIPNLATNVVLIMNFQNPPSTFILKFFYLEKYLSHSYCSSYHKHCFYIPKPVFEIPQSLKPLRVAEGPLSGHFLNGIQNAT</sequence>
<gene>
    <name evidence="1" type="ORF">FF38_00724</name>
</gene>
<protein>
    <submittedName>
        <fullName evidence="1">Uncharacterized protein</fullName>
    </submittedName>
</protein>
<accession>A0A0L0CSQ3</accession>
<reference evidence="1 2" key="1">
    <citation type="journal article" date="2015" name="Nat. Commun.">
        <title>Lucilia cuprina genome unlocks parasitic fly biology to underpin future interventions.</title>
        <authorList>
            <person name="Anstead C.A."/>
            <person name="Korhonen P.K."/>
            <person name="Young N.D."/>
            <person name="Hall R.S."/>
            <person name="Jex A.R."/>
            <person name="Murali S.C."/>
            <person name="Hughes D.S."/>
            <person name="Lee S.F."/>
            <person name="Perry T."/>
            <person name="Stroehlein A.J."/>
            <person name="Ansell B.R."/>
            <person name="Breugelmans B."/>
            <person name="Hofmann A."/>
            <person name="Qu J."/>
            <person name="Dugan S."/>
            <person name="Lee S.L."/>
            <person name="Chao H."/>
            <person name="Dinh H."/>
            <person name="Han Y."/>
            <person name="Doddapaneni H.V."/>
            <person name="Worley K.C."/>
            <person name="Muzny D.M."/>
            <person name="Ioannidis P."/>
            <person name="Waterhouse R.M."/>
            <person name="Zdobnov E.M."/>
            <person name="James P.J."/>
            <person name="Bagnall N.H."/>
            <person name="Kotze A.C."/>
            <person name="Gibbs R.A."/>
            <person name="Richards S."/>
            <person name="Batterham P."/>
            <person name="Gasser R.B."/>
        </authorList>
    </citation>
    <scope>NUCLEOTIDE SEQUENCE [LARGE SCALE GENOMIC DNA]</scope>
    <source>
        <strain evidence="1 2">LS</strain>
        <tissue evidence="1">Full body</tissue>
    </source>
</reference>
<evidence type="ECO:0000313" key="2">
    <source>
        <dbReference type="Proteomes" id="UP000037069"/>
    </source>
</evidence>
<evidence type="ECO:0000313" key="1">
    <source>
        <dbReference type="EMBL" id="KNC34419.1"/>
    </source>
</evidence>
<dbReference type="Proteomes" id="UP000037069">
    <property type="component" value="Unassembled WGS sequence"/>
</dbReference>